<gene>
    <name evidence="8" type="primary">fliD</name>
    <name evidence="8" type="ORF">H8792_008545</name>
</gene>
<feature type="domain" description="Flagellar hook-associated protein 2 N-terminal" evidence="6">
    <location>
        <begin position="16"/>
        <end position="113"/>
    </location>
</feature>
<evidence type="ECO:0000256" key="5">
    <source>
        <dbReference type="RuleBase" id="RU362066"/>
    </source>
</evidence>
<dbReference type="PANTHER" id="PTHR30288">
    <property type="entry name" value="FLAGELLAR CAP/ASSEMBLY PROTEIN FLID"/>
    <property type="match status" value="1"/>
</dbReference>
<comment type="caution">
    <text evidence="8">The sequence shown here is derived from an EMBL/GenBank/DDBJ whole genome shotgun (WGS) entry which is preliminary data.</text>
</comment>
<evidence type="ECO:0000259" key="7">
    <source>
        <dbReference type="Pfam" id="PF07195"/>
    </source>
</evidence>
<dbReference type="Pfam" id="PF07195">
    <property type="entry name" value="FliD_C"/>
    <property type="match status" value="2"/>
</dbReference>
<evidence type="ECO:0000313" key="8">
    <source>
        <dbReference type="EMBL" id="MBF6058388.1"/>
    </source>
</evidence>
<dbReference type="PANTHER" id="PTHR30288:SF0">
    <property type="entry name" value="FLAGELLAR HOOK-ASSOCIATED PROTEIN 2"/>
    <property type="match status" value="1"/>
</dbReference>
<evidence type="ECO:0000256" key="4">
    <source>
        <dbReference type="ARBA" id="ARBA00023143"/>
    </source>
</evidence>
<proteinExistence type="inferred from homology"/>
<keyword evidence="8" id="KW-0966">Cell projection</keyword>
<keyword evidence="9" id="KW-1185">Reference proteome</keyword>
<organism evidence="8 9">
    <name type="scientific">Thiomicrorhabdus heinhorstiae</name>
    <dbReference type="NCBI Taxonomy" id="2748010"/>
    <lineage>
        <taxon>Bacteria</taxon>
        <taxon>Pseudomonadati</taxon>
        <taxon>Pseudomonadota</taxon>
        <taxon>Gammaproteobacteria</taxon>
        <taxon>Thiotrichales</taxon>
        <taxon>Piscirickettsiaceae</taxon>
        <taxon>Thiomicrorhabdus</taxon>
    </lineage>
</organism>
<dbReference type="InterPro" id="IPR040026">
    <property type="entry name" value="FliD"/>
</dbReference>
<evidence type="ECO:0000256" key="2">
    <source>
        <dbReference type="ARBA" id="ARBA00011255"/>
    </source>
</evidence>
<dbReference type="Pfam" id="PF02465">
    <property type="entry name" value="FliD_N"/>
    <property type="match status" value="1"/>
</dbReference>
<sequence>MANEIGTTLLNSLTGSTFDIGNMAKVLAEAEVAGPKAILENNQEKVTTELDALKYLQSNLNAFNTYVNALSSPDLFSQKTASSSNSDIVSVTASSSANLASFQIESKQLAQAHTQVANKVYSSASDTVSSGTLQLSVGGQTHDITVDSSNNTLEGLQKVINNGDYGVTASIINNGSGYQMMFTSKQTGLASEVSVSGLSDFDTDGLTTTANAQDAVMVLNGLTVTSSTNQFDEVIEGVSFQLNSASPGTPQSISIGQDSENIMDSVKSFVDVYNQLDTILDELGSYNTDDLTQAELDSEEYQYYGDLAGSSLLRSVRSQISEAMSGTIGELSGNYNSLATIGLSLNRDGSMSLDEETLSAVMNSNMSAVSSLFSKGGTSDDPLINVLSGNERTETGSYDLDITQLAERATVSGGAVTTTGDQKVAGSGLTDVNAALEIAAGASFDLTLGAGPTTTIDLSSIAGTYSTKEDVAAAIQAQIDVNSMNATIAYDTAQGRFEISSNTGEGALTLSNVSGLSNQGFSTTDYAGEDLIDLTSGASFDVSIDGSTSTSLSLAAGRYTLSELASGMTNSINSSTDVQAAGGSVSISTDGGILSISSNRYGSSSDVTLTNFSGLANGGLSADLTDVGQNVDGTITTSSGTLNIGAYADATDGRKVKISDFAVISGNDAEVRGLEFEVLGGVTGARGTITYAQGFASTVEETINNLFADDTGLISQRISSLTDKSSEYDDRATEIDAKYEQLLLKYQLQFSALQSILSSSEQTRDYLTATFSNNNNN</sequence>
<dbReference type="InterPro" id="IPR003481">
    <property type="entry name" value="FliD_N"/>
</dbReference>
<name>A0ABS0BZA3_9GAMM</name>
<dbReference type="InterPro" id="IPR010809">
    <property type="entry name" value="FliD_C"/>
</dbReference>
<dbReference type="Proteomes" id="UP001193680">
    <property type="component" value="Unassembled WGS sequence"/>
</dbReference>
<dbReference type="EMBL" id="JACBGI020000016">
    <property type="protein sequence ID" value="MBF6058388.1"/>
    <property type="molecule type" value="Genomic_DNA"/>
</dbReference>
<comment type="similarity">
    <text evidence="1 5">Belongs to the FliD family.</text>
</comment>
<dbReference type="RefSeq" id="WP_185978528.1">
    <property type="nucleotide sequence ID" value="NZ_JACBGI020000016.1"/>
</dbReference>
<feature type="domain" description="Flagellar hook-associated protein 2 C-terminal" evidence="7">
    <location>
        <begin position="686"/>
        <end position="759"/>
    </location>
</feature>
<keyword evidence="8" id="KW-0282">Flagellum</keyword>
<reference evidence="8 9" key="1">
    <citation type="submission" date="2020-06" db="EMBL/GenBank/DDBJ databases">
        <authorList>
            <person name="Scott K."/>
        </authorList>
    </citation>
    <scope>NUCLEOTIDE SEQUENCE [LARGE SCALE GENOMIC DNA]</scope>
    <source>
        <strain evidence="8 9">HH1</strain>
    </source>
</reference>
<keyword evidence="5" id="KW-0964">Secreted</keyword>
<evidence type="ECO:0000256" key="3">
    <source>
        <dbReference type="ARBA" id="ARBA00023054"/>
    </source>
</evidence>
<comment type="subunit">
    <text evidence="2 5">Homopentamer.</text>
</comment>
<comment type="function">
    <text evidence="5">Required for morphogenesis and for the elongation of the flagellar filament by facilitating polymerization of the flagellin monomers at the tip of growing filament. Forms a capping structure, which prevents flagellin subunits (transported through the central channel of the flagellum) from leaking out without polymerization at the distal end.</text>
</comment>
<feature type="domain" description="Flagellar hook-associated protein 2 C-terminal" evidence="7">
    <location>
        <begin position="212"/>
        <end position="380"/>
    </location>
</feature>
<evidence type="ECO:0000256" key="1">
    <source>
        <dbReference type="ARBA" id="ARBA00009764"/>
    </source>
</evidence>
<evidence type="ECO:0000313" key="9">
    <source>
        <dbReference type="Proteomes" id="UP001193680"/>
    </source>
</evidence>
<keyword evidence="4 5" id="KW-0975">Bacterial flagellum</keyword>
<keyword evidence="3" id="KW-0175">Coiled coil</keyword>
<comment type="subcellular location">
    <subcellularLocation>
        <location evidence="5">Secreted</location>
    </subcellularLocation>
    <subcellularLocation>
        <location evidence="5">Bacterial flagellum</location>
    </subcellularLocation>
</comment>
<reference evidence="8 9" key="2">
    <citation type="submission" date="2020-11" db="EMBL/GenBank/DDBJ databases">
        <title>Sulfur oxidizing isolate from Hospital Hole Sinkhole.</title>
        <authorList>
            <person name="Scott K.M."/>
        </authorList>
    </citation>
    <scope>NUCLEOTIDE SEQUENCE [LARGE SCALE GENOMIC DNA]</scope>
    <source>
        <strain evidence="8 9">HH1</strain>
    </source>
</reference>
<accession>A0ABS0BZA3</accession>
<keyword evidence="8" id="KW-0969">Cilium</keyword>
<evidence type="ECO:0000259" key="6">
    <source>
        <dbReference type="Pfam" id="PF02465"/>
    </source>
</evidence>
<protein>
    <recommendedName>
        <fullName evidence="5">Flagellar hook-associated protein 2</fullName>
        <shortName evidence="5">HAP2</shortName>
    </recommendedName>
    <alternativeName>
        <fullName evidence="5">Flagellar cap protein</fullName>
    </alternativeName>
</protein>